<keyword evidence="9 10" id="KW-0137">Centromere</keyword>
<comment type="subunit">
    <text evidence="10">Component of the NDC80 complex.</text>
</comment>
<evidence type="ECO:0000256" key="8">
    <source>
        <dbReference type="ARBA" id="ARBA00023306"/>
    </source>
</evidence>
<proteinExistence type="inferred from homology"/>
<keyword evidence="5 10" id="KW-0995">Kinetochore</keyword>
<keyword evidence="4 10" id="KW-0498">Mitosis</keyword>
<evidence type="ECO:0000256" key="4">
    <source>
        <dbReference type="ARBA" id="ARBA00022776"/>
    </source>
</evidence>
<organism evidence="15 16">
    <name type="scientific">Mya arenaria</name>
    <name type="common">Soft-shell clam</name>
    <dbReference type="NCBI Taxonomy" id="6604"/>
    <lineage>
        <taxon>Eukaryota</taxon>
        <taxon>Metazoa</taxon>
        <taxon>Spiralia</taxon>
        <taxon>Lophotrochozoa</taxon>
        <taxon>Mollusca</taxon>
        <taxon>Bivalvia</taxon>
        <taxon>Autobranchia</taxon>
        <taxon>Heteroconchia</taxon>
        <taxon>Euheterodonta</taxon>
        <taxon>Imparidentia</taxon>
        <taxon>Neoheterodontei</taxon>
        <taxon>Myida</taxon>
        <taxon>Myoidea</taxon>
        <taxon>Myidae</taxon>
        <taxon>Mya</taxon>
    </lineage>
</organism>
<evidence type="ECO:0000256" key="1">
    <source>
        <dbReference type="ARBA" id="ARBA00007050"/>
    </source>
</evidence>
<dbReference type="InterPro" id="IPR038273">
    <property type="entry name" value="Ndc80_sf"/>
</dbReference>
<dbReference type="InterPro" id="IPR055260">
    <property type="entry name" value="Ndc80_CH"/>
</dbReference>
<evidence type="ECO:0000256" key="5">
    <source>
        <dbReference type="ARBA" id="ARBA00022838"/>
    </source>
</evidence>
<dbReference type="PANTHER" id="PTHR10643:SF2">
    <property type="entry name" value="KINETOCHORE PROTEIN NDC80 HOMOLOG"/>
    <property type="match status" value="1"/>
</dbReference>
<dbReference type="Pfam" id="PF03801">
    <property type="entry name" value="Ndc80_HEC"/>
    <property type="match status" value="1"/>
</dbReference>
<dbReference type="EMBL" id="CP111017">
    <property type="protein sequence ID" value="WAR08445.1"/>
    <property type="molecule type" value="Genomic_DNA"/>
</dbReference>
<accession>A0ABY7EEZ9</accession>
<evidence type="ECO:0000256" key="3">
    <source>
        <dbReference type="ARBA" id="ARBA00022618"/>
    </source>
</evidence>
<feature type="compositionally biased region" description="Low complexity" evidence="12">
    <location>
        <begin position="33"/>
        <end position="48"/>
    </location>
</feature>
<evidence type="ECO:0000256" key="11">
    <source>
        <dbReference type="SAM" id="Coils"/>
    </source>
</evidence>
<dbReference type="InterPro" id="IPR005550">
    <property type="entry name" value="Kinetochore_Ndc80"/>
</dbReference>
<evidence type="ECO:0000256" key="2">
    <source>
        <dbReference type="ARBA" id="ARBA00022454"/>
    </source>
</evidence>
<comment type="similarity">
    <text evidence="1 10">Belongs to the NDC80/HEC1 family.</text>
</comment>
<dbReference type="Pfam" id="PF24487">
    <property type="entry name" value="NDC80_loop"/>
    <property type="match status" value="1"/>
</dbReference>
<name>A0ABY7EEZ9_MYAAR</name>
<evidence type="ECO:0000259" key="13">
    <source>
        <dbReference type="Pfam" id="PF03801"/>
    </source>
</evidence>
<feature type="coiled-coil region" evidence="11">
    <location>
        <begin position="227"/>
        <end position="358"/>
    </location>
</feature>
<protein>
    <recommendedName>
        <fullName evidence="10">Kinetochore protein NDC80</fullName>
    </recommendedName>
</protein>
<keyword evidence="7 10" id="KW-0539">Nucleus</keyword>
<evidence type="ECO:0000256" key="10">
    <source>
        <dbReference type="RuleBase" id="RU368072"/>
    </source>
</evidence>
<keyword evidence="8 10" id="KW-0131">Cell cycle</keyword>
<dbReference type="PANTHER" id="PTHR10643">
    <property type="entry name" value="KINETOCHORE PROTEIN NDC80"/>
    <property type="match status" value="1"/>
</dbReference>
<dbReference type="Gene3D" id="1.10.418.30">
    <property type="entry name" value="Ncd80 complex, Ncd80 subunit"/>
    <property type="match status" value="1"/>
</dbReference>
<dbReference type="InterPro" id="IPR057091">
    <property type="entry name" value="NDC80_loop"/>
</dbReference>
<dbReference type="Proteomes" id="UP001164746">
    <property type="component" value="Chromosome 6"/>
</dbReference>
<evidence type="ECO:0000313" key="15">
    <source>
        <dbReference type="EMBL" id="WAR08445.1"/>
    </source>
</evidence>
<evidence type="ECO:0000256" key="7">
    <source>
        <dbReference type="ARBA" id="ARBA00023242"/>
    </source>
</evidence>
<feature type="domain" description="Kinetochore protein NDC80 loop region" evidence="14">
    <location>
        <begin position="338"/>
        <end position="555"/>
    </location>
</feature>
<feature type="domain" description="Kinetochore protein Ndc80 CH" evidence="13">
    <location>
        <begin position="91"/>
        <end position="211"/>
    </location>
</feature>
<evidence type="ECO:0000313" key="16">
    <source>
        <dbReference type="Proteomes" id="UP001164746"/>
    </source>
</evidence>
<keyword evidence="2 10" id="KW-0158">Chromosome</keyword>
<comment type="function">
    <text evidence="10">Acts as a component of the essential kinetochore-associated NDC80 complex, which is required for chromosome segregation and spindle checkpoint activity.</text>
</comment>
<keyword evidence="6 11" id="KW-0175">Coiled coil</keyword>
<sequence>MRRASSSERMSLGPLRVRNEDNGRSRSMAPGKRTSTSGGRSLSGNRLSFTGRPSITGSRKRPSVSIPTFGLPKQKNRLSSATPRKSGMGVKTVNGAPKDPRPISDRGYSMKCMKRVLEFLMTNRYPYNITLKVLQSPTSKDFYKIFEFIMGYIIPKYKVSQKPEEAIPRLLRQLGYPYLISKTSMFAIGSPHTWPSILAALVFLTDLIIIVYQYVERGEKFLGSGGIDGLLETNRNLEEQVTQLEQDTDQLGSVKEKLLVAQHDEERFRGYLKQLETHKKEQELLLAQTEEQCASLEADMQAEEMKLEQMKEIESKQEYSQADVEQIHQKGRELKRQCDDLDREVQTLNQDIWKLEIAMSKDSEECETKRQSYVKAAKSLKLVPITAENAGGIDYEIKKPPLADVNDFQNKIKPALTMIKSQCKESLQKKETEKIKVAEQLESLRERLSDLQNEATLLDSKHKRADDEVESKRQLFQGELERLHGEADRLQNELVQLTSLGRAPCADTEVEMKKIQAWSTQEKEKSEKKLKDYSNFFTRALQMFMDHMEFMQNQILSASERSKIELEKVKEECQSKGLDIDEVIQSV</sequence>
<evidence type="ECO:0000259" key="14">
    <source>
        <dbReference type="Pfam" id="PF24487"/>
    </source>
</evidence>
<gene>
    <name evidence="15" type="ORF">MAR_018403</name>
</gene>
<evidence type="ECO:0000256" key="6">
    <source>
        <dbReference type="ARBA" id="ARBA00023054"/>
    </source>
</evidence>
<evidence type="ECO:0000256" key="9">
    <source>
        <dbReference type="ARBA" id="ARBA00023328"/>
    </source>
</evidence>
<keyword evidence="3 10" id="KW-0132">Cell division</keyword>
<feature type="region of interest" description="Disordered" evidence="12">
    <location>
        <begin position="1"/>
        <end position="105"/>
    </location>
</feature>
<feature type="coiled-coil region" evidence="11">
    <location>
        <begin position="427"/>
        <end position="500"/>
    </location>
</feature>
<comment type="subcellular location">
    <subcellularLocation>
        <location evidence="10">Chromosome</location>
        <location evidence="10">Centromere</location>
        <location evidence="10">Kinetochore</location>
    </subcellularLocation>
    <subcellularLocation>
        <location evidence="10">Nucleus</location>
    </subcellularLocation>
</comment>
<keyword evidence="16" id="KW-1185">Reference proteome</keyword>
<evidence type="ECO:0000256" key="12">
    <source>
        <dbReference type="SAM" id="MobiDB-lite"/>
    </source>
</evidence>
<reference evidence="15" key="1">
    <citation type="submission" date="2022-11" db="EMBL/GenBank/DDBJ databases">
        <title>Centuries of genome instability and evolution in soft-shell clam transmissible cancer (bioRxiv).</title>
        <authorList>
            <person name="Hart S.F.M."/>
            <person name="Yonemitsu M.A."/>
            <person name="Giersch R.M."/>
            <person name="Beal B.F."/>
            <person name="Arriagada G."/>
            <person name="Davis B.W."/>
            <person name="Ostrander E.A."/>
            <person name="Goff S.P."/>
            <person name="Metzger M.J."/>
        </authorList>
    </citation>
    <scope>NUCLEOTIDE SEQUENCE</scope>
    <source>
        <strain evidence="15">MELC-2E11</strain>
        <tissue evidence="15">Siphon/mantle</tissue>
    </source>
</reference>